<sequence>MKLSRIAPLAVIAVALVLSGCANTVRGVGKDVKGTARAVEDTVEN</sequence>
<accession>A0ABS9QEH4</accession>
<evidence type="ECO:0000313" key="2">
    <source>
        <dbReference type="EMBL" id="MCG7505812.1"/>
    </source>
</evidence>
<reference evidence="2 3" key="1">
    <citation type="submission" date="2022-02" db="EMBL/GenBank/DDBJ databases">
        <title>Draft genome sequence of Mezorhizobium retamae strain IRAMC:0171 isolated from Retama raetam nodules.</title>
        <authorList>
            <person name="Bengaied R."/>
            <person name="Sbissi I."/>
            <person name="Huber K."/>
            <person name="Ghodbane F."/>
            <person name="Nouioui I."/>
            <person name="Tarhouni M."/>
            <person name="Gtari M."/>
        </authorList>
    </citation>
    <scope>NUCLEOTIDE SEQUENCE [LARGE SCALE GENOMIC DNA]</scope>
    <source>
        <strain evidence="2 3">IRAMC:0171</strain>
    </source>
</reference>
<name>A0ABS9QEH4_9HYPH</name>
<evidence type="ECO:0008006" key="4">
    <source>
        <dbReference type="Google" id="ProtNLM"/>
    </source>
</evidence>
<keyword evidence="3" id="KW-1185">Reference proteome</keyword>
<dbReference type="EMBL" id="JAKREW010000009">
    <property type="protein sequence ID" value="MCG7505812.1"/>
    <property type="molecule type" value="Genomic_DNA"/>
</dbReference>
<protein>
    <recommendedName>
        <fullName evidence="4">EncA/B family entericidin</fullName>
    </recommendedName>
</protein>
<dbReference type="Proteomes" id="UP001201701">
    <property type="component" value="Unassembled WGS sequence"/>
</dbReference>
<comment type="caution">
    <text evidence="2">The sequence shown here is derived from an EMBL/GenBank/DDBJ whole genome shotgun (WGS) entry which is preliminary data.</text>
</comment>
<gene>
    <name evidence="2" type="ORF">L4923_12385</name>
</gene>
<evidence type="ECO:0000256" key="1">
    <source>
        <dbReference type="SAM" id="SignalP"/>
    </source>
</evidence>
<dbReference type="RefSeq" id="WP_239365315.1">
    <property type="nucleotide sequence ID" value="NZ_JAKREW010000009.1"/>
</dbReference>
<evidence type="ECO:0000313" key="3">
    <source>
        <dbReference type="Proteomes" id="UP001201701"/>
    </source>
</evidence>
<keyword evidence="1" id="KW-0732">Signal</keyword>
<feature type="chain" id="PRO_5047214127" description="EncA/B family entericidin" evidence="1">
    <location>
        <begin position="25"/>
        <end position="45"/>
    </location>
</feature>
<dbReference type="PROSITE" id="PS51257">
    <property type="entry name" value="PROKAR_LIPOPROTEIN"/>
    <property type="match status" value="1"/>
</dbReference>
<feature type="signal peptide" evidence="1">
    <location>
        <begin position="1"/>
        <end position="24"/>
    </location>
</feature>
<proteinExistence type="predicted"/>
<organism evidence="2 3">
    <name type="scientific">Mesorhizobium retamae</name>
    <dbReference type="NCBI Taxonomy" id="2912854"/>
    <lineage>
        <taxon>Bacteria</taxon>
        <taxon>Pseudomonadati</taxon>
        <taxon>Pseudomonadota</taxon>
        <taxon>Alphaproteobacteria</taxon>
        <taxon>Hyphomicrobiales</taxon>
        <taxon>Phyllobacteriaceae</taxon>
        <taxon>Mesorhizobium</taxon>
    </lineage>
</organism>